<gene>
    <name evidence="4" type="ORF">EKG39_07490</name>
</gene>
<name>A0A3S0KSQ3_9GAMM</name>
<dbReference type="OrthoDB" id="7062064at2"/>
<dbReference type="InterPro" id="IPR025491">
    <property type="entry name" value="DUF4382"/>
</dbReference>
<accession>A0A3S0KSQ3</accession>
<evidence type="ECO:0000256" key="2">
    <source>
        <dbReference type="SAM" id="SignalP"/>
    </source>
</evidence>
<dbReference type="AlphaFoldDB" id="A0A3S0KSQ3"/>
<keyword evidence="5" id="KW-1185">Reference proteome</keyword>
<feature type="signal peptide" evidence="2">
    <location>
        <begin position="1"/>
        <end position="20"/>
    </location>
</feature>
<protein>
    <submittedName>
        <fullName evidence="4">DUF4382 domain-containing protein</fullName>
    </submittedName>
</protein>
<dbReference type="RefSeq" id="WP_126505110.1">
    <property type="nucleotide sequence ID" value="NZ_RXNV01000002.1"/>
</dbReference>
<evidence type="ECO:0000259" key="3">
    <source>
        <dbReference type="Pfam" id="PF14321"/>
    </source>
</evidence>
<dbReference type="PROSITE" id="PS51257">
    <property type="entry name" value="PROKAR_LIPOPROTEIN"/>
    <property type="match status" value="1"/>
</dbReference>
<reference evidence="4 5" key="1">
    <citation type="submission" date="2018-12" db="EMBL/GenBank/DDBJ databases">
        <authorList>
            <person name="Yu L."/>
        </authorList>
    </citation>
    <scope>NUCLEOTIDE SEQUENCE [LARGE SCALE GENOMIC DNA]</scope>
    <source>
        <strain evidence="4 5">HAW-EB5</strain>
    </source>
</reference>
<organism evidence="4 5">
    <name type="scientific">Shewanella atlantica</name>
    <dbReference type="NCBI Taxonomy" id="271099"/>
    <lineage>
        <taxon>Bacteria</taxon>
        <taxon>Pseudomonadati</taxon>
        <taxon>Pseudomonadota</taxon>
        <taxon>Gammaproteobacteria</taxon>
        <taxon>Alteromonadales</taxon>
        <taxon>Shewanellaceae</taxon>
        <taxon>Shewanella</taxon>
    </lineage>
</organism>
<evidence type="ECO:0000313" key="4">
    <source>
        <dbReference type="EMBL" id="RTR33557.1"/>
    </source>
</evidence>
<evidence type="ECO:0000313" key="5">
    <source>
        <dbReference type="Proteomes" id="UP000282060"/>
    </source>
</evidence>
<comment type="caution">
    <text evidence="4">The sequence shown here is derived from an EMBL/GenBank/DDBJ whole genome shotgun (WGS) entry which is preliminary data.</text>
</comment>
<dbReference type="Pfam" id="PF14321">
    <property type="entry name" value="DUF4382"/>
    <property type="match status" value="1"/>
</dbReference>
<proteinExistence type="predicted"/>
<feature type="domain" description="DUF4382" evidence="3">
    <location>
        <begin position="34"/>
        <end position="170"/>
    </location>
</feature>
<dbReference type="Proteomes" id="UP000282060">
    <property type="component" value="Unassembled WGS sequence"/>
</dbReference>
<feature type="region of interest" description="Disordered" evidence="1">
    <location>
        <begin position="308"/>
        <end position="332"/>
    </location>
</feature>
<dbReference type="EMBL" id="RXNV01000002">
    <property type="protein sequence ID" value="RTR33557.1"/>
    <property type="molecule type" value="Genomic_DNA"/>
</dbReference>
<feature type="chain" id="PRO_5018576308" evidence="2">
    <location>
        <begin position="21"/>
        <end position="332"/>
    </location>
</feature>
<evidence type="ECO:0000256" key="1">
    <source>
        <dbReference type="SAM" id="MobiDB-lite"/>
    </source>
</evidence>
<keyword evidence="2" id="KW-0732">Signal</keyword>
<sequence>MKTNTALLLLSSLLLVSACGSDSSDPEKESVLPTGKLSLAISDSPMSGVSRLGLVLDELVMTDAAGVLHRHDLQDMAFNLLDYQGMDSHMVIEGVDMPVGHYHDAFITVHQGDGNQGCYIEDGQGRHGLHVTDGHLPVQDFELIAGQHLSLTMEMDLYRGLSYHQGQYQFNHEGMWSVDNRYMGHLIGEVDPQWIADCETAYSDLAPVGGQFTHLAYLYPNTVTDISQMADMGTTPPAGYTAPSAVSPMMQDYNGNWHFAMGYLPAGEYRVGYSCLGHIDDPIADDISSGSFVIFKDSGEITIETGSQGGRQTVHECGRGNGGHHGGGRHGG</sequence>